<gene>
    <name evidence="2" type="ORF">C5749_06370</name>
</gene>
<comment type="caution">
    <text evidence="2">The sequence shown here is derived from an EMBL/GenBank/DDBJ whole genome shotgun (WGS) entry which is preliminary data.</text>
</comment>
<organism evidence="2 3">
    <name type="scientific">Sphingobacterium gobiense</name>
    <dbReference type="NCBI Taxonomy" id="1382456"/>
    <lineage>
        <taxon>Bacteria</taxon>
        <taxon>Pseudomonadati</taxon>
        <taxon>Bacteroidota</taxon>
        <taxon>Sphingobacteriia</taxon>
        <taxon>Sphingobacteriales</taxon>
        <taxon>Sphingobacteriaceae</taxon>
        <taxon>Sphingobacterium</taxon>
    </lineage>
</organism>
<evidence type="ECO:0000259" key="1">
    <source>
        <dbReference type="Pfam" id="PF08818"/>
    </source>
</evidence>
<dbReference type="Pfam" id="PF08818">
    <property type="entry name" value="DUF1801"/>
    <property type="match status" value="1"/>
</dbReference>
<reference evidence="2 3" key="1">
    <citation type="submission" date="2018-02" db="EMBL/GenBank/DDBJ databases">
        <title>The draft genome of Sphingobacterium gobiense H7.</title>
        <authorList>
            <person name="Li L."/>
            <person name="Liu L."/>
            <person name="Zhang X."/>
            <person name="Wang T."/>
            <person name="Liang L."/>
        </authorList>
    </citation>
    <scope>NUCLEOTIDE SEQUENCE [LARGE SCALE GENOMIC DNA]</scope>
    <source>
        <strain evidence="2 3">ACCC 05757</strain>
    </source>
</reference>
<feature type="domain" description="YdhG-like" evidence="1">
    <location>
        <begin position="16"/>
        <end position="110"/>
    </location>
</feature>
<evidence type="ECO:0000313" key="3">
    <source>
        <dbReference type="Proteomes" id="UP000238642"/>
    </source>
</evidence>
<accession>A0A2S9JW15</accession>
<proteinExistence type="predicted"/>
<dbReference type="Proteomes" id="UP000238642">
    <property type="component" value="Unassembled WGS sequence"/>
</dbReference>
<evidence type="ECO:0000313" key="2">
    <source>
        <dbReference type="EMBL" id="PRD57467.1"/>
    </source>
</evidence>
<sequence>MEQLHNYYLNKEEPNKSCLFALRKIILSQDTNITETQKWGMPCFCYKKKMFCYLWTDKKTAEPYILMVEEKYLDHPELEEGNRTRMKIFRINPNKDLPLKKIENILQTALDLYRTGVVKLTER</sequence>
<keyword evidence="3" id="KW-1185">Reference proteome</keyword>
<dbReference type="Gene3D" id="3.90.1150.200">
    <property type="match status" value="1"/>
</dbReference>
<dbReference type="InterPro" id="IPR014922">
    <property type="entry name" value="YdhG-like"/>
</dbReference>
<dbReference type="EMBL" id="PVBS01000001">
    <property type="protein sequence ID" value="PRD57467.1"/>
    <property type="molecule type" value="Genomic_DNA"/>
</dbReference>
<dbReference type="OrthoDB" id="670608at2"/>
<protein>
    <recommendedName>
        <fullName evidence="1">YdhG-like domain-containing protein</fullName>
    </recommendedName>
</protein>
<dbReference type="AlphaFoldDB" id="A0A2S9JW15"/>
<dbReference type="SUPFAM" id="SSF159888">
    <property type="entry name" value="YdhG-like"/>
    <property type="match status" value="1"/>
</dbReference>
<name>A0A2S9JW15_9SPHI</name>